<evidence type="ECO:0000313" key="2">
    <source>
        <dbReference type="Proteomes" id="UP000297595"/>
    </source>
</evidence>
<dbReference type="Proteomes" id="UP000297595">
    <property type="component" value="Unassembled WGS sequence"/>
</dbReference>
<protein>
    <submittedName>
        <fullName evidence="1">Uncharacterized protein</fullName>
    </submittedName>
</protein>
<organism evidence="1 2">
    <name type="scientific">Orbilia oligospora</name>
    <name type="common">Nematode-trapping fungus</name>
    <name type="synonym">Arthrobotrys oligospora</name>
    <dbReference type="NCBI Taxonomy" id="2813651"/>
    <lineage>
        <taxon>Eukaryota</taxon>
        <taxon>Fungi</taxon>
        <taxon>Dikarya</taxon>
        <taxon>Ascomycota</taxon>
        <taxon>Pezizomycotina</taxon>
        <taxon>Orbiliomycetes</taxon>
        <taxon>Orbiliales</taxon>
        <taxon>Orbiliaceae</taxon>
        <taxon>Orbilia</taxon>
    </lineage>
</organism>
<proteinExistence type="predicted"/>
<evidence type="ECO:0000313" key="1">
    <source>
        <dbReference type="EMBL" id="TGJ70310.1"/>
    </source>
</evidence>
<comment type="caution">
    <text evidence="1">The sequence shown here is derived from an EMBL/GenBank/DDBJ whole genome shotgun (WGS) entry which is preliminary data.</text>
</comment>
<dbReference type="EMBL" id="SOZJ01000003">
    <property type="protein sequence ID" value="TGJ70310.1"/>
    <property type="molecule type" value="Genomic_DNA"/>
</dbReference>
<sequence length="99" mass="11158">MFSRAAVHTVLILSAWLSDTSLGPYNRRNACISFSDPKNKHTSAPILQFVHHAWQFVPVNIHDEKEGRKEGFGNINLQTRDSRGLLSFGVRQAPPSWLS</sequence>
<reference evidence="1 2" key="1">
    <citation type="submission" date="2019-03" db="EMBL/GenBank/DDBJ databases">
        <title>Nematode-trapping fungi genome.</title>
        <authorList>
            <person name="Vidal-Diez De Ulzurrun G."/>
        </authorList>
    </citation>
    <scope>NUCLEOTIDE SEQUENCE [LARGE SCALE GENOMIC DNA]</scope>
    <source>
        <strain evidence="1 2">TWF154</strain>
    </source>
</reference>
<gene>
    <name evidence="1" type="ORF">EYR41_006282</name>
</gene>
<dbReference type="AlphaFoldDB" id="A0A7C8PDC9"/>
<accession>A0A7C8PDC9</accession>
<name>A0A7C8PDC9_ORBOL</name>